<evidence type="ECO:0000313" key="1">
    <source>
        <dbReference type="EMBL" id="KAL3807081.1"/>
    </source>
</evidence>
<accession>A0ABD3R779</accession>
<dbReference type="Proteomes" id="UP001530377">
    <property type="component" value="Unassembled WGS sequence"/>
</dbReference>
<evidence type="ECO:0000313" key="2">
    <source>
        <dbReference type="Proteomes" id="UP001530377"/>
    </source>
</evidence>
<comment type="caution">
    <text evidence="1">The sequence shown here is derived from an EMBL/GenBank/DDBJ whole genome shotgun (WGS) entry which is preliminary data.</text>
</comment>
<evidence type="ECO:0008006" key="3">
    <source>
        <dbReference type="Google" id="ProtNLM"/>
    </source>
</evidence>
<protein>
    <recommendedName>
        <fullName evidence="3">Prolyl aminopeptidase</fullName>
    </recommendedName>
</protein>
<gene>
    <name evidence="1" type="ORF">ACHAXA_002107</name>
</gene>
<dbReference type="EMBL" id="JALLPB020000674">
    <property type="protein sequence ID" value="KAL3807081.1"/>
    <property type="molecule type" value="Genomic_DNA"/>
</dbReference>
<reference evidence="1 2" key="1">
    <citation type="submission" date="2024-10" db="EMBL/GenBank/DDBJ databases">
        <title>Updated reference genomes for cyclostephanoid diatoms.</title>
        <authorList>
            <person name="Roberts W.R."/>
            <person name="Alverson A.J."/>
        </authorList>
    </citation>
    <scope>NUCLEOTIDE SEQUENCE [LARGE SCALE GENOMIC DNA]</scope>
    <source>
        <strain evidence="1 2">AJA228-03</strain>
    </source>
</reference>
<keyword evidence="2" id="KW-1185">Reference proteome</keyword>
<sequence>MKIPLPQRHLDTETLLPWKCDDLTPSLCDDLVVSEGAVRIRGIDVRYWKYESSRPGYGGGVAIVAVHGGPGFRHNYTPAKTAGLSGSSGLLL</sequence>
<name>A0ABD3R779_9STRA</name>
<dbReference type="AlphaFoldDB" id="A0ABD3R779"/>
<proteinExistence type="predicted"/>
<organism evidence="1 2">
    <name type="scientific">Cyclostephanos tholiformis</name>
    <dbReference type="NCBI Taxonomy" id="382380"/>
    <lineage>
        <taxon>Eukaryota</taxon>
        <taxon>Sar</taxon>
        <taxon>Stramenopiles</taxon>
        <taxon>Ochrophyta</taxon>
        <taxon>Bacillariophyta</taxon>
        <taxon>Coscinodiscophyceae</taxon>
        <taxon>Thalassiosirophycidae</taxon>
        <taxon>Stephanodiscales</taxon>
        <taxon>Stephanodiscaceae</taxon>
        <taxon>Cyclostephanos</taxon>
    </lineage>
</organism>